<dbReference type="AlphaFoldDB" id="A0AAE8SR39"/>
<protein>
    <submittedName>
        <fullName evidence="3">Related to nucleotide exsicion repair protein RAD7</fullName>
    </submittedName>
</protein>
<organism evidence="3 4">
    <name type="scientific">Cephalotrichum gorgonifer</name>
    <dbReference type="NCBI Taxonomy" id="2041049"/>
    <lineage>
        <taxon>Eukaryota</taxon>
        <taxon>Fungi</taxon>
        <taxon>Dikarya</taxon>
        <taxon>Ascomycota</taxon>
        <taxon>Pezizomycotina</taxon>
        <taxon>Sordariomycetes</taxon>
        <taxon>Hypocreomycetidae</taxon>
        <taxon>Microascales</taxon>
        <taxon>Microascaceae</taxon>
        <taxon>Cephalotrichum</taxon>
    </lineage>
</organism>
<feature type="domain" description="DNA repair protein rhp7 treble clef" evidence="2">
    <location>
        <begin position="151"/>
        <end position="187"/>
    </location>
</feature>
<dbReference type="PANTHER" id="PTHR13318">
    <property type="entry name" value="PARTNER OF PAIRED, ISOFORM B-RELATED"/>
    <property type="match status" value="1"/>
</dbReference>
<name>A0AAE8SR39_9PEZI</name>
<sequence length="627" mass="69395">MSDQRRGEGGQGRGQGGSPPSRRRGRGRRDHDEDGQGNIRGPSSALSDFLTAYNISAHQIRQSAQQRRAAGAQQTQPDASAAGPEPSTSNPLPQPSRSENAEPAQTRASTKNQKATQKAASAKGQKKRKKPDEDGGEGEQGVVDLIMARAGFVDHCEICSKKFTVTPYTKKAPNGGLLCADCGRALNDDKVPDVKRPKPKPAPKGLGKKREIQSRIMDRTFRVGAKDLTTICVETLARNVHLAESLGDLPPHLIDKTARWLSKRRLVDGKTISLFVQPSTEVLKIYDGAKLSEQDLINCFTLSPNLHTFKIRNGVHFTDSVVDYLMSREIKLQHLSLHGSNLMSDDRWKAFLVAKGRHLQTLKVHFTDKFFGDEVMESLATNCPNLKALSLTHIAKLSAAGLREIGRLPNLEYLSLLLNKDIPPETYQDLLKKVGHGLTTLSLRHASRADDGVLEVIREHCTSLVKLRITECGNFTDSGFTKLFSDWQNKSLEYVDLAKCRHVDALRAQDIESGVGICSDGFQALMENYGRRIRHVSVDSARYITAEAFDEVFREGKEYPELKHIEISFCEKVTDHTIDKIFKTCPALRELLVFGCLRVNGLVKVPMGKLLIGVPNVMGMIMEGTDE</sequence>
<accession>A0AAE8SR39</accession>
<feature type="compositionally biased region" description="Polar residues" evidence="1">
    <location>
        <begin position="106"/>
        <end position="119"/>
    </location>
</feature>
<evidence type="ECO:0000259" key="2">
    <source>
        <dbReference type="Pfam" id="PF23550"/>
    </source>
</evidence>
<dbReference type="SMART" id="SM00367">
    <property type="entry name" value="LRR_CC"/>
    <property type="match status" value="4"/>
</dbReference>
<dbReference type="Gene3D" id="3.80.10.10">
    <property type="entry name" value="Ribonuclease Inhibitor"/>
    <property type="match status" value="2"/>
</dbReference>
<dbReference type="InterPro" id="IPR006553">
    <property type="entry name" value="Leu-rich_rpt_Cys-con_subtyp"/>
</dbReference>
<proteinExistence type="predicted"/>
<dbReference type="GO" id="GO:0031146">
    <property type="term" value="P:SCF-dependent proteasomal ubiquitin-dependent protein catabolic process"/>
    <property type="evidence" value="ECO:0007669"/>
    <property type="project" value="TreeGrafter"/>
</dbReference>
<feature type="compositionally biased region" description="Polar residues" evidence="1">
    <location>
        <begin position="86"/>
        <end position="98"/>
    </location>
</feature>
<reference evidence="3" key="1">
    <citation type="submission" date="2018-03" db="EMBL/GenBank/DDBJ databases">
        <authorList>
            <person name="Guldener U."/>
        </authorList>
    </citation>
    <scope>NUCLEOTIDE SEQUENCE</scope>
</reference>
<feature type="compositionally biased region" description="Low complexity" evidence="1">
    <location>
        <begin position="60"/>
        <end position="76"/>
    </location>
</feature>
<feature type="region of interest" description="Disordered" evidence="1">
    <location>
        <begin position="60"/>
        <end position="139"/>
    </location>
</feature>
<dbReference type="EMBL" id="ONZQ02000001">
    <property type="protein sequence ID" value="SPN97242.1"/>
    <property type="molecule type" value="Genomic_DNA"/>
</dbReference>
<feature type="region of interest" description="Disordered" evidence="1">
    <location>
        <begin position="1"/>
        <end position="45"/>
    </location>
</feature>
<dbReference type="PANTHER" id="PTHR13318:SF95">
    <property type="entry name" value="F-BOX PROTEIN YLR352W"/>
    <property type="match status" value="1"/>
</dbReference>
<evidence type="ECO:0000313" key="4">
    <source>
        <dbReference type="Proteomes" id="UP001187682"/>
    </source>
</evidence>
<dbReference type="FunFam" id="3.80.10.10:FF:000601">
    <property type="entry name" value="DNA repair protein Rad7, protein"/>
    <property type="match status" value="1"/>
</dbReference>
<dbReference type="Pfam" id="PF23550">
    <property type="entry name" value="zf_Tbcl_Rhp7"/>
    <property type="match status" value="1"/>
</dbReference>
<keyword evidence="4" id="KW-1185">Reference proteome</keyword>
<dbReference type="InterPro" id="IPR032675">
    <property type="entry name" value="LRR_dom_sf"/>
</dbReference>
<feature type="region of interest" description="Disordered" evidence="1">
    <location>
        <begin position="188"/>
        <end position="209"/>
    </location>
</feature>
<evidence type="ECO:0000256" key="1">
    <source>
        <dbReference type="SAM" id="MobiDB-lite"/>
    </source>
</evidence>
<comment type="caution">
    <text evidence="3">The sequence shown here is derived from an EMBL/GenBank/DDBJ whole genome shotgun (WGS) entry which is preliminary data.</text>
</comment>
<evidence type="ECO:0000313" key="3">
    <source>
        <dbReference type="EMBL" id="SPN97242.1"/>
    </source>
</evidence>
<gene>
    <name evidence="3" type="ORF">DNG_00756</name>
</gene>
<dbReference type="InterPro" id="IPR056451">
    <property type="entry name" value="Znf_Tbcl_Rhp7"/>
</dbReference>
<dbReference type="GO" id="GO:0019005">
    <property type="term" value="C:SCF ubiquitin ligase complex"/>
    <property type="evidence" value="ECO:0007669"/>
    <property type="project" value="TreeGrafter"/>
</dbReference>
<dbReference type="SUPFAM" id="SSF52047">
    <property type="entry name" value="RNI-like"/>
    <property type="match status" value="1"/>
</dbReference>
<dbReference type="Proteomes" id="UP001187682">
    <property type="component" value="Unassembled WGS sequence"/>
</dbReference>